<dbReference type="EMBL" id="JAVRJZ010000011">
    <property type="protein sequence ID" value="KAK2716687.1"/>
    <property type="molecule type" value="Genomic_DNA"/>
</dbReference>
<sequence>MRNLTRKTTKGSTPANVLKKAVLEVVEGAKLRETAGSYGINRSTLLRYLKKHNKDEDDFFPDYGKTKRIFTREQEGLLSKYLVTPSKMHQDMKKRQAR</sequence>
<name>A0AA88I7I4_ARTSF</name>
<proteinExistence type="predicted"/>
<comment type="caution">
    <text evidence="1">The sequence shown here is derived from an EMBL/GenBank/DDBJ whole genome shotgun (WGS) entry which is preliminary data.</text>
</comment>
<accession>A0AA88I7I4</accession>
<evidence type="ECO:0000313" key="1">
    <source>
        <dbReference type="EMBL" id="KAK2716687.1"/>
    </source>
</evidence>
<dbReference type="AlphaFoldDB" id="A0AA88I7I4"/>
<evidence type="ECO:0008006" key="3">
    <source>
        <dbReference type="Google" id="ProtNLM"/>
    </source>
</evidence>
<gene>
    <name evidence="1" type="ORF">QYM36_006987</name>
</gene>
<dbReference type="Proteomes" id="UP001187531">
    <property type="component" value="Unassembled WGS sequence"/>
</dbReference>
<evidence type="ECO:0000313" key="2">
    <source>
        <dbReference type="Proteomes" id="UP001187531"/>
    </source>
</evidence>
<reference evidence="1" key="1">
    <citation type="submission" date="2023-07" db="EMBL/GenBank/DDBJ databases">
        <title>Chromosome-level genome assembly of Artemia franciscana.</title>
        <authorList>
            <person name="Jo E."/>
        </authorList>
    </citation>
    <scope>NUCLEOTIDE SEQUENCE</scope>
    <source>
        <tissue evidence="1">Whole body</tissue>
    </source>
</reference>
<protein>
    <recommendedName>
        <fullName evidence="3">HTH psq-type domain-containing protein</fullName>
    </recommendedName>
</protein>
<keyword evidence="2" id="KW-1185">Reference proteome</keyword>
<organism evidence="1 2">
    <name type="scientific">Artemia franciscana</name>
    <name type="common">Brine shrimp</name>
    <name type="synonym">Artemia sanfranciscana</name>
    <dbReference type="NCBI Taxonomy" id="6661"/>
    <lineage>
        <taxon>Eukaryota</taxon>
        <taxon>Metazoa</taxon>
        <taxon>Ecdysozoa</taxon>
        <taxon>Arthropoda</taxon>
        <taxon>Crustacea</taxon>
        <taxon>Branchiopoda</taxon>
        <taxon>Anostraca</taxon>
        <taxon>Artemiidae</taxon>
        <taxon>Artemia</taxon>
    </lineage>
</organism>